<feature type="domain" description="DNA methylase N-4/N-6" evidence="4">
    <location>
        <begin position="23"/>
        <end position="233"/>
    </location>
</feature>
<organism evidence="5 6">
    <name type="scientific">Pseudomonas lutea</name>
    <dbReference type="NCBI Taxonomy" id="243924"/>
    <lineage>
        <taxon>Bacteria</taxon>
        <taxon>Pseudomonadati</taxon>
        <taxon>Pseudomonadota</taxon>
        <taxon>Gammaproteobacteria</taxon>
        <taxon>Pseudomonadales</taxon>
        <taxon>Pseudomonadaceae</taxon>
        <taxon>Pseudomonas</taxon>
    </lineage>
</organism>
<evidence type="ECO:0000256" key="1">
    <source>
        <dbReference type="ARBA" id="ARBA00022603"/>
    </source>
</evidence>
<evidence type="ECO:0000313" key="6">
    <source>
        <dbReference type="Proteomes" id="UP000183210"/>
    </source>
</evidence>
<evidence type="ECO:0000313" key="5">
    <source>
        <dbReference type="EMBL" id="SER54578.1"/>
    </source>
</evidence>
<dbReference type="GO" id="GO:0008170">
    <property type="term" value="F:N-methyltransferase activity"/>
    <property type="evidence" value="ECO:0007669"/>
    <property type="project" value="InterPro"/>
</dbReference>
<evidence type="ECO:0000256" key="2">
    <source>
        <dbReference type="ARBA" id="ARBA00022679"/>
    </source>
</evidence>
<proteinExistence type="inferred from homology"/>
<dbReference type="EC" id="2.1.1.-" evidence="3"/>
<dbReference type="AlphaFoldDB" id="A0A9X8MHZ7"/>
<comment type="caution">
    <text evidence="5">The sequence shown here is derived from an EMBL/GenBank/DDBJ whole genome shotgun (WGS) entry which is preliminary data.</text>
</comment>
<dbReference type="PRINTS" id="PR00508">
    <property type="entry name" value="S21N4MTFRASE"/>
</dbReference>
<sequence>MRQVSLMQGNCLDLLDSVPDSSIDMIMCDLPYGTTECDWDSVLDLEQLWKQYLRVTKLEAAIVLMSAQPFSSVLVASNLRMFRYEWIWEKGNATGFLNAKKQPLRAHESAQVFYRKQPTYNPQMTHGHERRTAKRKTVASECYGKALSLTEYDSTSRYPRSVQFFSSDKQKANYHPTQKPVGLMEYFIRTYTVPGMTVLDNTMGSGTTGVAAVRCGCDFVGMELDPIHFETAEDRINAELIRLSTPVPQIDMFAGCPA</sequence>
<dbReference type="SUPFAM" id="SSF53335">
    <property type="entry name" value="S-adenosyl-L-methionine-dependent methyltransferases"/>
    <property type="match status" value="1"/>
</dbReference>
<dbReference type="Proteomes" id="UP000183210">
    <property type="component" value="Unassembled WGS sequence"/>
</dbReference>
<accession>A0A9X8MHZ7</accession>
<evidence type="ECO:0000259" key="4">
    <source>
        <dbReference type="Pfam" id="PF01555"/>
    </source>
</evidence>
<dbReference type="Pfam" id="PF01555">
    <property type="entry name" value="N6_N4_Mtase"/>
    <property type="match status" value="1"/>
</dbReference>
<gene>
    <name evidence="5" type="ORF">SAMN05216409_1432</name>
</gene>
<keyword evidence="2" id="KW-0808">Transferase</keyword>
<dbReference type="Gene3D" id="3.40.50.150">
    <property type="entry name" value="Vaccinia Virus protein VP39"/>
    <property type="match status" value="1"/>
</dbReference>
<name>A0A9X8MHZ7_9PSED</name>
<dbReference type="GeneID" id="300269882"/>
<protein>
    <recommendedName>
        <fullName evidence="3">Methyltransferase</fullName>
        <ecNumber evidence="3">2.1.1.-</ecNumber>
    </recommendedName>
</protein>
<dbReference type="GO" id="GO:0003677">
    <property type="term" value="F:DNA binding"/>
    <property type="evidence" value="ECO:0007669"/>
    <property type="project" value="InterPro"/>
</dbReference>
<dbReference type="InterPro" id="IPR001091">
    <property type="entry name" value="RM_Methyltransferase"/>
</dbReference>
<comment type="similarity">
    <text evidence="3">Belongs to the N(4)/N(6)-methyltransferase family.</text>
</comment>
<dbReference type="GO" id="GO:0032259">
    <property type="term" value="P:methylation"/>
    <property type="evidence" value="ECO:0007669"/>
    <property type="project" value="UniProtKB-KW"/>
</dbReference>
<dbReference type="InterPro" id="IPR029063">
    <property type="entry name" value="SAM-dependent_MTases_sf"/>
</dbReference>
<reference evidence="5 6" key="1">
    <citation type="submission" date="2016-10" db="EMBL/GenBank/DDBJ databases">
        <authorList>
            <person name="Varghese N."/>
            <person name="Submissions S."/>
        </authorList>
    </citation>
    <scope>NUCLEOTIDE SEQUENCE [LARGE SCALE GENOMIC DNA]</scope>
    <source>
        <strain evidence="5 6">LMG 21974</strain>
    </source>
</reference>
<evidence type="ECO:0000256" key="3">
    <source>
        <dbReference type="RuleBase" id="RU362026"/>
    </source>
</evidence>
<dbReference type="InterPro" id="IPR002941">
    <property type="entry name" value="DNA_methylase_N4/N6"/>
</dbReference>
<keyword evidence="1" id="KW-0489">Methyltransferase</keyword>
<dbReference type="RefSeq" id="WP_074830757.1">
    <property type="nucleotide sequence ID" value="NZ_FOEV01000043.1"/>
</dbReference>
<dbReference type="EMBL" id="FOEV01000043">
    <property type="protein sequence ID" value="SER54578.1"/>
    <property type="molecule type" value="Genomic_DNA"/>
</dbReference>